<dbReference type="EMBL" id="JFKC01000033">
    <property type="protein sequence ID" value="OSQ43872.1"/>
    <property type="molecule type" value="Genomic_DNA"/>
</dbReference>
<dbReference type="InterPro" id="IPR000888">
    <property type="entry name" value="RmlC-like"/>
</dbReference>
<sequence>MLSVAKTKLSGLLILTPRRFGDARGFFAETWNKARFAEATGVDPVFVQDNHSLSAEVGTIRGLHYQAPPHGQGKLVRCGRGALYDVAVDIRRGSPTYGAWVAVELSAENGRQLWVPEGFAHGFVTRAPDTEIVYKCTGYYAPEAEGAVRWDSVGIDWGLTGEPVLSGKDAEAPALGEIESPFEWSKT</sequence>
<evidence type="ECO:0000256" key="6">
    <source>
        <dbReference type="PIRSR" id="PIRSR600888-3"/>
    </source>
</evidence>
<dbReference type="Proteomes" id="UP000193926">
    <property type="component" value="Unassembled WGS sequence"/>
</dbReference>
<dbReference type="EC" id="5.1.3.13" evidence="3 7"/>
<feature type="active site" description="Proton donor" evidence="5">
    <location>
        <position position="134"/>
    </location>
</feature>
<dbReference type="PANTHER" id="PTHR21047">
    <property type="entry name" value="DTDP-6-DEOXY-D-GLUCOSE-3,5 EPIMERASE"/>
    <property type="match status" value="1"/>
</dbReference>
<comment type="caution">
    <text evidence="8">The sequence shown here is derived from an EMBL/GenBank/DDBJ whole genome shotgun (WGS) entry which is preliminary data.</text>
</comment>
<evidence type="ECO:0000313" key="8">
    <source>
        <dbReference type="EMBL" id="OSQ43872.1"/>
    </source>
</evidence>
<dbReference type="GO" id="GO:0008830">
    <property type="term" value="F:dTDP-4-dehydrorhamnose 3,5-epimerase activity"/>
    <property type="evidence" value="ECO:0007669"/>
    <property type="project" value="UniProtKB-UniRule"/>
</dbReference>
<dbReference type="RefSeq" id="WP_085641419.1">
    <property type="nucleotide sequence ID" value="NZ_JFKC01000033.1"/>
</dbReference>
<accession>A0A1X4NBF4</accession>
<organism evidence="8 9">
    <name type="scientific">Marivita geojedonensis</name>
    <dbReference type="NCBI Taxonomy" id="1123756"/>
    <lineage>
        <taxon>Bacteria</taxon>
        <taxon>Pseudomonadati</taxon>
        <taxon>Pseudomonadota</taxon>
        <taxon>Alphaproteobacteria</taxon>
        <taxon>Rhodobacterales</taxon>
        <taxon>Roseobacteraceae</taxon>
        <taxon>Marivita</taxon>
    </lineage>
</organism>
<dbReference type="PANTHER" id="PTHR21047:SF2">
    <property type="entry name" value="THYMIDINE DIPHOSPHO-4-KETO-RHAMNOSE 3,5-EPIMERASE"/>
    <property type="match status" value="1"/>
</dbReference>
<protein>
    <recommendedName>
        <fullName evidence="4 7">dTDP-4-dehydrorhamnose 3,5-epimerase</fullName>
        <ecNumber evidence="3 7">5.1.3.13</ecNumber>
    </recommendedName>
    <alternativeName>
        <fullName evidence="7">Thymidine diphospho-4-keto-rhamnose 3,5-epimerase</fullName>
    </alternativeName>
</protein>
<evidence type="ECO:0000256" key="3">
    <source>
        <dbReference type="ARBA" id="ARBA00012098"/>
    </source>
</evidence>
<comment type="function">
    <text evidence="2 7">Catalyzes the epimerization of the C3' and C5'positions of dTDP-6-deoxy-D-xylo-4-hexulose, forming dTDP-6-deoxy-L-lyxo-4-hexulose.</text>
</comment>
<dbReference type="CDD" id="cd00438">
    <property type="entry name" value="cupin_RmlC"/>
    <property type="match status" value="1"/>
</dbReference>
<comment type="catalytic activity">
    <reaction evidence="1 7">
        <text>dTDP-4-dehydro-6-deoxy-alpha-D-glucose = dTDP-4-dehydro-beta-L-rhamnose</text>
        <dbReference type="Rhea" id="RHEA:16969"/>
        <dbReference type="ChEBI" id="CHEBI:57649"/>
        <dbReference type="ChEBI" id="CHEBI:62830"/>
        <dbReference type="EC" id="5.1.3.13"/>
    </reaction>
</comment>
<evidence type="ECO:0000256" key="7">
    <source>
        <dbReference type="RuleBase" id="RU364069"/>
    </source>
</evidence>
<feature type="site" description="Participates in a stacking interaction with the thymidine ring of dTDP-4-oxo-6-deoxyglucose" evidence="6">
    <location>
        <position position="140"/>
    </location>
</feature>
<keyword evidence="9" id="KW-1185">Reference proteome</keyword>
<comment type="similarity">
    <text evidence="7">Belongs to the dTDP-4-dehydrorhamnose 3,5-epimerase family.</text>
</comment>
<gene>
    <name evidence="8" type="ORF">MGEO_19430</name>
</gene>
<evidence type="ECO:0000313" key="9">
    <source>
        <dbReference type="Proteomes" id="UP000193926"/>
    </source>
</evidence>
<comment type="pathway">
    <text evidence="7">Carbohydrate biosynthesis; dTDP-L-rhamnose biosynthesis.</text>
</comment>
<dbReference type="GO" id="GO:0005829">
    <property type="term" value="C:cytosol"/>
    <property type="evidence" value="ECO:0007669"/>
    <property type="project" value="TreeGrafter"/>
</dbReference>
<dbReference type="STRING" id="1123756.MGEO_19430"/>
<evidence type="ECO:0000256" key="4">
    <source>
        <dbReference type="ARBA" id="ARBA00019595"/>
    </source>
</evidence>
<keyword evidence="7" id="KW-0413">Isomerase</keyword>
<proteinExistence type="inferred from homology"/>
<dbReference type="SUPFAM" id="SSF51182">
    <property type="entry name" value="RmlC-like cupins"/>
    <property type="match status" value="1"/>
</dbReference>
<name>A0A1X4NBF4_9RHOB</name>
<reference evidence="8 9" key="1">
    <citation type="submission" date="2014-03" db="EMBL/GenBank/DDBJ databases">
        <title>The draft genome sequence of Marivita geojedonensis KCTC 23882.</title>
        <authorList>
            <person name="Lai Q."/>
            <person name="Shao Z."/>
        </authorList>
    </citation>
    <scope>NUCLEOTIDE SEQUENCE [LARGE SCALE GENOMIC DNA]</scope>
    <source>
        <strain evidence="8 9">DPG-138</strain>
    </source>
</reference>
<dbReference type="NCBIfam" id="TIGR01221">
    <property type="entry name" value="rmlC"/>
    <property type="match status" value="1"/>
</dbReference>
<evidence type="ECO:0000256" key="5">
    <source>
        <dbReference type="PIRSR" id="PIRSR600888-1"/>
    </source>
</evidence>
<comment type="subunit">
    <text evidence="7">Homodimer.</text>
</comment>
<dbReference type="Gene3D" id="2.60.120.10">
    <property type="entry name" value="Jelly Rolls"/>
    <property type="match status" value="1"/>
</dbReference>
<dbReference type="InterPro" id="IPR011051">
    <property type="entry name" value="RmlC_Cupin_sf"/>
</dbReference>
<dbReference type="UniPathway" id="UPA00124"/>
<dbReference type="GO" id="GO:0019305">
    <property type="term" value="P:dTDP-rhamnose biosynthetic process"/>
    <property type="evidence" value="ECO:0007669"/>
    <property type="project" value="UniProtKB-UniRule"/>
</dbReference>
<evidence type="ECO:0000256" key="2">
    <source>
        <dbReference type="ARBA" id="ARBA00001997"/>
    </source>
</evidence>
<dbReference type="Pfam" id="PF00908">
    <property type="entry name" value="dTDP_sugar_isom"/>
    <property type="match status" value="1"/>
</dbReference>
<dbReference type="InterPro" id="IPR014710">
    <property type="entry name" value="RmlC-like_jellyroll"/>
</dbReference>
<evidence type="ECO:0000256" key="1">
    <source>
        <dbReference type="ARBA" id="ARBA00001298"/>
    </source>
</evidence>
<feature type="active site" description="Proton acceptor" evidence="5">
    <location>
        <position position="64"/>
    </location>
</feature>
<dbReference type="AlphaFoldDB" id="A0A1X4NBF4"/>
<dbReference type="GO" id="GO:0000271">
    <property type="term" value="P:polysaccharide biosynthetic process"/>
    <property type="evidence" value="ECO:0007669"/>
    <property type="project" value="TreeGrafter"/>
</dbReference>
<dbReference type="OrthoDB" id="9800680at2"/>